<keyword evidence="11" id="KW-1185">Reference proteome</keyword>
<dbReference type="InterPro" id="IPR047153">
    <property type="entry name" value="TRIM45/56/19-like"/>
</dbReference>
<feature type="region of interest" description="Disordered" evidence="6">
    <location>
        <begin position="54"/>
        <end position="111"/>
    </location>
</feature>
<dbReference type="SMART" id="SM00184">
    <property type="entry name" value="RING"/>
    <property type="match status" value="1"/>
</dbReference>
<evidence type="ECO:0000256" key="1">
    <source>
        <dbReference type="ARBA" id="ARBA00022723"/>
    </source>
</evidence>
<dbReference type="SUPFAM" id="SSF49842">
    <property type="entry name" value="TNF-like"/>
    <property type="match status" value="1"/>
</dbReference>
<dbReference type="InterPro" id="IPR008983">
    <property type="entry name" value="Tumour_necrosis_fac-like_dom"/>
</dbReference>
<feature type="domain" description="RING-type" evidence="7">
    <location>
        <begin position="18"/>
        <end position="44"/>
    </location>
</feature>
<organism evidence="10 11">
    <name type="scientific">Littorina saxatilis</name>
    <dbReference type="NCBI Taxonomy" id="31220"/>
    <lineage>
        <taxon>Eukaryota</taxon>
        <taxon>Metazoa</taxon>
        <taxon>Spiralia</taxon>
        <taxon>Lophotrochozoa</taxon>
        <taxon>Mollusca</taxon>
        <taxon>Gastropoda</taxon>
        <taxon>Caenogastropoda</taxon>
        <taxon>Littorinimorpha</taxon>
        <taxon>Littorinoidea</taxon>
        <taxon>Littorinidae</taxon>
        <taxon>Littorina</taxon>
    </lineage>
</organism>
<dbReference type="PANTHER" id="PTHR25462">
    <property type="entry name" value="BONUS, ISOFORM C-RELATED"/>
    <property type="match status" value="1"/>
</dbReference>
<feature type="domain" description="B box-type" evidence="8">
    <location>
        <begin position="210"/>
        <end position="251"/>
    </location>
</feature>
<evidence type="ECO:0000256" key="5">
    <source>
        <dbReference type="SAM" id="Coils"/>
    </source>
</evidence>
<keyword evidence="5" id="KW-0175">Coiled coil</keyword>
<dbReference type="PROSITE" id="PS50089">
    <property type="entry name" value="ZF_RING_2"/>
    <property type="match status" value="1"/>
</dbReference>
<dbReference type="PRINTS" id="PR00007">
    <property type="entry name" value="COMPLEMNTC1Q"/>
</dbReference>
<dbReference type="InterPro" id="IPR013083">
    <property type="entry name" value="Znf_RING/FYVE/PHD"/>
</dbReference>
<dbReference type="AlphaFoldDB" id="A0AAN9G1S6"/>
<dbReference type="Pfam" id="PF00386">
    <property type="entry name" value="C1q"/>
    <property type="match status" value="1"/>
</dbReference>
<keyword evidence="3" id="KW-0862">Zinc</keyword>
<evidence type="ECO:0000259" key="9">
    <source>
        <dbReference type="PROSITE" id="PS50871"/>
    </source>
</evidence>
<dbReference type="PROSITE" id="PS00518">
    <property type="entry name" value="ZF_RING_1"/>
    <property type="match status" value="1"/>
</dbReference>
<evidence type="ECO:0000256" key="4">
    <source>
        <dbReference type="PROSITE-ProRule" id="PRU00024"/>
    </source>
</evidence>
<sequence length="659" mass="72515">MATGGASTRKDEDFRHTCGLCMEPYRGRTPKILPCFHTFCLPCLTTLEASVTIATPGNPPEDDGRQPEGEEQQSETNRDDNEKKTPETPDSKEESDDVTFSSNDVSTSGQEPRKAVLLCPMCRAPVPVPEGGVAHLQSNFYVDHEKSVDEAPPPVLCDMCDEGNQQHAAHVCHQCSLRMCRECRRCHDKCTRNHHVTSLSLGEPSIARIEKKGVCLVHLDQTLCFHCQQCDVSICLHCKLTSHEGHATLDLAIAAAQARKEVTSLVTSAQEQLQVMESSLLRVECDEQKLTRHKQDVTQQIHARYDVIMASIQRSRDELLDEVSAKEERPRSQLRAQKTAATVTKETLSALVSRAARVSDSDPDVVRVRKELQAALLSEDRLDQHRQQADRQQCMWSWRYDVTDVSLVQQDVVGACMGRVVEGGDDDVTRPLSVTQLADKLDRLVTRLESTEADVTTLKNNEAHLEKNVTALSGDFTALKNREIDMKTDSSALSYEVTALKKTTTALEDDVTAIKTTTSALEGKVAMVGKTTVFNAMFMDEAKTKGDEPIVFSSVKVNEGGCYDDTTGVFTTSVPGTYVFTATVHAGKKDSSVLAYIMVDDNIYAYLHGSYTSNGSSSVSVQLGVGQRVWVKARGDGDGYYSPCMGFTGALVTPQFDSK</sequence>
<dbReference type="InterPro" id="IPR000315">
    <property type="entry name" value="Znf_B-box"/>
</dbReference>
<feature type="compositionally biased region" description="Basic and acidic residues" evidence="6">
    <location>
        <begin position="76"/>
        <end position="92"/>
    </location>
</feature>
<dbReference type="InterPro" id="IPR017907">
    <property type="entry name" value="Znf_RING_CS"/>
</dbReference>
<dbReference type="Gene3D" id="3.30.40.10">
    <property type="entry name" value="Zinc/RING finger domain, C3HC4 (zinc finger)"/>
    <property type="match status" value="1"/>
</dbReference>
<dbReference type="CDD" id="cd19757">
    <property type="entry name" value="Bbox1"/>
    <property type="match status" value="1"/>
</dbReference>
<proteinExistence type="predicted"/>
<evidence type="ECO:0000313" key="10">
    <source>
        <dbReference type="EMBL" id="KAK7091789.1"/>
    </source>
</evidence>
<dbReference type="InterPro" id="IPR001073">
    <property type="entry name" value="C1q_dom"/>
</dbReference>
<protein>
    <submittedName>
        <fullName evidence="10">Uncharacterized protein</fullName>
    </submittedName>
</protein>
<dbReference type="SMART" id="SM00110">
    <property type="entry name" value="C1Q"/>
    <property type="match status" value="1"/>
</dbReference>
<dbReference type="Gene3D" id="3.30.160.60">
    <property type="entry name" value="Classic Zinc Finger"/>
    <property type="match status" value="1"/>
</dbReference>
<accession>A0AAN9G1S6</accession>
<dbReference type="PANTHER" id="PTHR25462:SF296">
    <property type="entry name" value="MEIOTIC P26, ISOFORM F"/>
    <property type="match status" value="1"/>
</dbReference>
<feature type="domain" description="B box-type" evidence="8">
    <location>
        <begin position="159"/>
        <end position="199"/>
    </location>
</feature>
<dbReference type="SUPFAM" id="SSF57850">
    <property type="entry name" value="RING/U-box"/>
    <property type="match status" value="1"/>
</dbReference>
<evidence type="ECO:0000256" key="3">
    <source>
        <dbReference type="ARBA" id="ARBA00022833"/>
    </source>
</evidence>
<evidence type="ECO:0000256" key="2">
    <source>
        <dbReference type="ARBA" id="ARBA00022771"/>
    </source>
</evidence>
<evidence type="ECO:0000259" key="8">
    <source>
        <dbReference type="PROSITE" id="PS50119"/>
    </source>
</evidence>
<gene>
    <name evidence="10" type="ORF">V1264_009428</name>
</gene>
<dbReference type="PROSITE" id="PS50871">
    <property type="entry name" value="C1Q"/>
    <property type="match status" value="1"/>
</dbReference>
<keyword evidence="2 4" id="KW-0863">Zinc-finger</keyword>
<comment type="caution">
    <text evidence="10">The sequence shown here is derived from an EMBL/GenBank/DDBJ whole genome shotgun (WGS) entry which is preliminary data.</text>
</comment>
<dbReference type="GO" id="GO:0008270">
    <property type="term" value="F:zinc ion binding"/>
    <property type="evidence" value="ECO:0007669"/>
    <property type="project" value="UniProtKB-KW"/>
</dbReference>
<feature type="coiled-coil region" evidence="5">
    <location>
        <begin position="434"/>
        <end position="468"/>
    </location>
</feature>
<feature type="compositionally biased region" description="Polar residues" evidence="6">
    <location>
        <begin position="98"/>
        <end position="110"/>
    </location>
</feature>
<evidence type="ECO:0000256" key="6">
    <source>
        <dbReference type="SAM" id="MobiDB-lite"/>
    </source>
</evidence>
<name>A0AAN9G1S6_9CAEN</name>
<dbReference type="PROSITE" id="PS50119">
    <property type="entry name" value="ZF_BBOX"/>
    <property type="match status" value="2"/>
</dbReference>
<dbReference type="Proteomes" id="UP001374579">
    <property type="component" value="Unassembled WGS sequence"/>
</dbReference>
<dbReference type="InterPro" id="IPR001841">
    <property type="entry name" value="Znf_RING"/>
</dbReference>
<evidence type="ECO:0000313" key="11">
    <source>
        <dbReference type="Proteomes" id="UP001374579"/>
    </source>
</evidence>
<reference evidence="10 11" key="1">
    <citation type="submission" date="2024-02" db="EMBL/GenBank/DDBJ databases">
        <title>Chromosome-scale genome assembly of the rough periwinkle Littorina saxatilis.</title>
        <authorList>
            <person name="De Jode A."/>
            <person name="Faria R."/>
            <person name="Formenti G."/>
            <person name="Sims Y."/>
            <person name="Smith T.P."/>
            <person name="Tracey A."/>
            <person name="Wood J.M.D."/>
            <person name="Zagrodzka Z.B."/>
            <person name="Johannesson K."/>
            <person name="Butlin R.K."/>
            <person name="Leder E.H."/>
        </authorList>
    </citation>
    <scope>NUCLEOTIDE SEQUENCE [LARGE SCALE GENOMIC DNA]</scope>
    <source>
        <strain evidence="10">Snail1</strain>
        <tissue evidence="10">Muscle</tissue>
    </source>
</reference>
<dbReference type="Gene3D" id="1.20.5.340">
    <property type="match status" value="1"/>
</dbReference>
<feature type="domain" description="C1q" evidence="9">
    <location>
        <begin position="519"/>
        <end position="659"/>
    </location>
</feature>
<keyword evidence="1" id="KW-0479">Metal-binding</keyword>
<dbReference type="SUPFAM" id="SSF57845">
    <property type="entry name" value="B-box zinc-binding domain"/>
    <property type="match status" value="1"/>
</dbReference>
<evidence type="ECO:0000259" key="7">
    <source>
        <dbReference type="PROSITE" id="PS50089"/>
    </source>
</evidence>
<dbReference type="SMART" id="SM00336">
    <property type="entry name" value="BBOX"/>
    <property type="match status" value="2"/>
</dbReference>
<dbReference type="Gene3D" id="2.60.120.40">
    <property type="match status" value="1"/>
</dbReference>
<dbReference type="EMBL" id="JBAMIC010000022">
    <property type="protein sequence ID" value="KAK7091789.1"/>
    <property type="molecule type" value="Genomic_DNA"/>
</dbReference>